<proteinExistence type="predicted"/>
<feature type="domain" description="N-acetyltransferase" evidence="1">
    <location>
        <begin position="16"/>
        <end position="172"/>
    </location>
</feature>
<sequence>MQFVAAHASGSSPALGLVRALRVGDRADVAAHLLRLDTASRRQRFAGSVGAAFVERYARTVADPNAHARGLFVDGVLRGLGELRFFGPSCVEAEMAFSIEADWRGQGAGSRLFASLVDAAANRGAAHLVLHCQGDNSRMLRIARRHGAALTTEGGEVVARLCCAPSEASAAREAAEERVWRIAMAACRGVYRLAIEAGIDLRHRAT</sequence>
<evidence type="ECO:0000313" key="2">
    <source>
        <dbReference type="EMBL" id="MBB3999972.1"/>
    </source>
</evidence>
<dbReference type="GO" id="GO:0016747">
    <property type="term" value="F:acyltransferase activity, transferring groups other than amino-acyl groups"/>
    <property type="evidence" value="ECO:0007669"/>
    <property type="project" value="InterPro"/>
</dbReference>
<dbReference type="InterPro" id="IPR016181">
    <property type="entry name" value="Acyl_CoA_acyltransferase"/>
</dbReference>
<keyword evidence="3" id="KW-1185">Reference proteome</keyword>
<gene>
    <name evidence="2" type="ORF">GGR04_003844</name>
</gene>
<dbReference type="RefSeq" id="WP_183201465.1">
    <property type="nucleotide sequence ID" value="NZ_JACIEK010000013.1"/>
</dbReference>
<evidence type="ECO:0000313" key="3">
    <source>
        <dbReference type="Proteomes" id="UP000542776"/>
    </source>
</evidence>
<dbReference type="Proteomes" id="UP000542776">
    <property type="component" value="Unassembled WGS sequence"/>
</dbReference>
<accession>A0A7W6MLN6</accession>
<protein>
    <submittedName>
        <fullName evidence="2">GNAT superfamily N-acetyltransferase</fullName>
    </submittedName>
</protein>
<dbReference type="Pfam" id="PF00583">
    <property type="entry name" value="Acetyltransf_1"/>
    <property type="match status" value="1"/>
</dbReference>
<organism evidence="2 3">
    <name type="scientific">Aureimonas pseudogalii</name>
    <dbReference type="NCBI Taxonomy" id="1744844"/>
    <lineage>
        <taxon>Bacteria</taxon>
        <taxon>Pseudomonadati</taxon>
        <taxon>Pseudomonadota</taxon>
        <taxon>Alphaproteobacteria</taxon>
        <taxon>Hyphomicrobiales</taxon>
        <taxon>Aurantimonadaceae</taxon>
        <taxon>Aureimonas</taxon>
    </lineage>
</organism>
<evidence type="ECO:0000259" key="1">
    <source>
        <dbReference type="PROSITE" id="PS51186"/>
    </source>
</evidence>
<comment type="caution">
    <text evidence="2">The sequence shown here is derived from an EMBL/GenBank/DDBJ whole genome shotgun (WGS) entry which is preliminary data.</text>
</comment>
<name>A0A7W6MLN6_9HYPH</name>
<dbReference type="PROSITE" id="PS51186">
    <property type="entry name" value="GNAT"/>
    <property type="match status" value="1"/>
</dbReference>
<dbReference type="EMBL" id="JACIEK010000013">
    <property type="protein sequence ID" value="MBB3999972.1"/>
    <property type="molecule type" value="Genomic_DNA"/>
</dbReference>
<dbReference type="Gene3D" id="3.40.630.30">
    <property type="match status" value="1"/>
</dbReference>
<keyword evidence="2" id="KW-0808">Transferase</keyword>
<reference evidence="2 3" key="1">
    <citation type="submission" date="2020-08" db="EMBL/GenBank/DDBJ databases">
        <title>Genomic Encyclopedia of Type Strains, Phase IV (KMG-IV): sequencing the most valuable type-strain genomes for metagenomic binning, comparative biology and taxonomic classification.</title>
        <authorList>
            <person name="Goeker M."/>
        </authorList>
    </citation>
    <scope>NUCLEOTIDE SEQUENCE [LARGE SCALE GENOMIC DNA]</scope>
    <source>
        <strain evidence="2 3">DSM 102238</strain>
    </source>
</reference>
<dbReference type="CDD" id="cd04301">
    <property type="entry name" value="NAT_SF"/>
    <property type="match status" value="1"/>
</dbReference>
<dbReference type="InterPro" id="IPR000182">
    <property type="entry name" value="GNAT_dom"/>
</dbReference>
<dbReference type="AlphaFoldDB" id="A0A7W6MLN6"/>
<dbReference type="SUPFAM" id="SSF55729">
    <property type="entry name" value="Acyl-CoA N-acyltransferases (Nat)"/>
    <property type="match status" value="1"/>
</dbReference>